<evidence type="ECO:0000256" key="1">
    <source>
        <dbReference type="ARBA" id="ARBA00006817"/>
    </source>
</evidence>
<protein>
    <submittedName>
        <fullName evidence="3">SRPBCC domain-containing protein</fullName>
    </submittedName>
</protein>
<reference evidence="4" key="1">
    <citation type="journal article" date="2019" name="Int. J. Syst. Evol. Microbiol.">
        <title>The Global Catalogue of Microorganisms (GCM) 10K type strain sequencing project: providing services to taxonomists for standard genome sequencing and annotation.</title>
        <authorList>
            <consortium name="The Broad Institute Genomics Platform"/>
            <consortium name="The Broad Institute Genome Sequencing Center for Infectious Disease"/>
            <person name="Wu L."/>
            <person name="Ma J."/>
        </authorList>
    </citation>
    <scope>NUCLEOTIDE SEQUENCE [LARGE SCALE GENOMIC DNA]</scope>
    <source>
        <strain evidence="4">JCM 9458</strain>
    </source>
</reference>
<organism evidence="3 4">
    <name type="scientific">Cryptosporangium minutisporangium</name>
    <dbReference type="NCBI Taxonomy" id="113569"/>
    <lineage>
        <taxon>Bacteria</taxon>
        <taxon>Bacillati</taxon>
        <taxon>Actinomycetota</taxon>
        <taxon>Actinomycetes</taxon>
        <taxon>Cryptosporangiales</taxon>
        <taxon>Cryptosporangiaceae</taxon>
        <taxon>Cryptosporangium</taxon>
    </lineage>
</organism>
<comment type="caution">
    <text evidence="3">The sequence shown here is derived from an EMBL/GenBank/DDBJ whole genome shotgun (WGS) entry which is preliminary data.</text>
</comment>
<dbReference type="InterPro" id="IPR023393">
    <property type="entry name" value="START-like_dom_sf"/>
</dbReference>
<dbReference type="Pfam" id="PF08327">
    <property type="entry name" value="AHSA1"/>
    <property type="match status" value="1"/>
</dbReference>
<sequence>MTDDLTAIHVDEFLPHPPTRVWDALTNPDALAKWFLPGDFKPVVGHRFRFQAEPIEATNFSGVIAGEVLDVQPETLLSYSWVDPANPAGLDSVVTWTLHPEGTGTRLFLEHRGFDPDDPQQQLARKIMSGGWSSQVFRGLIEYLS</sequence>
<proteinExistence type="inferred from homology"/>
<evidence type="ECO:0000313" key="3">
    <source>
        <dbReference type="EMBL" id="GAA3393607.1"/>
    </source>
</evidence>
<dbReference type="CDD" id="cd07814">
    <property type="entry name" value="SRPBCC_CalC_Aha1-like"/>
    <property type="match status" value="1"/>
</dbReference>
<evidence type="ECO:0000259" key="2">
    <source>
        <dbReference type="Pfam" id="PF08327"/>
    </source>
</evidence>
<name>A0ABP6T5B6_9ACTN</name>
<evidence type="ECO:0000313" key="4">
    <source>
        <dbReference type="Proteomes" id="UP001501676"/>
    </source>
</evidence>
<gene>
    <name evidence="3" type="ORF">GCM10020369_59800</name>
</gene>
<dbReference type="Gene3D" id="3.30.530.20">
    <property type="match status" value="1"/>
</dbReference>
<keyword evidence="4" id="KW-1185">Reference proteome</keyword>
<dbReference type="EMBL" id="BAAAYN010000043">
    <property type="protein sequence ID" value="GAA3393607.1"/>
    <property type="molecule type" value="Genomic_DNA"/>
</dbReference>
<feature type="domain" description="Activator of Hsp90 ATPase homologue 1/2-like C-terminal" evidence="2">
    <location>
        <begin position="16"/>
        <end position="144"/>
    </location>
</feature>
<dbReference type="SUPFAM" id="SSF55961">
    <property type="entry name" value="Bet v1-like"/>
    <property type="match status" value="1"/>
</dbReference>
<comment type="similarity">
    <text evidence="1">Belongs to the AHA1 family.</text>
</comment>
<accession>A0ABP6T5B6</accession>
<dbReference type="Proteomes" id="UP001501676">
    <property type="component" value="Unassembled WGS sequence"/>
</dbReference>
<dbReference type="RefSeq" id="WP_345731584.1">
    <property type="nucleotide sequence ID" value="NZ_BAAAYN010000043.1"/>
</dbReference>
<dbReference type="InterPro" id="IPR013538">
    <property type="entry name" value="ASHA1/2-like_C"/>
</dbReference>